<feature type="region of interest" description="Disordered" evidence="1">
    <location>
        <begin position="1"/>
        <end position="20"/>
    </location>
</feature>
<reference evidence="2 3" key="1">
    <citation type="submission" date="2016-06" db="EMBL/GenBank/DDBJ databases">
        <authorList>
            <person name="Kjaerup R.B."/>
            <person name="Dalgaard T.S."/>
            <person name="Juul-Madsen H.R."/>
        </authorList>
    </citation>
    <scope>NUCLEOTIDE SEQUENCE [LARGE SCALE GENOMIC DNA]</scope>
    <source>
        <strain evidence="2">3</strain>
    </source>
</reference>
<evidence type="ECO:0000313" key="3">
    <source>
        <dbReference type="Proteomes" id="UP000199169"/>
    </source>
</evidence>
<name>A0A1A8XG60_9PROT</name>
<feature type="compositionally biased region" description="Basic and acidic residues" evidence="1">
    <location>
        <begin position="7"/>
        <end position="18"/>
    </location>
</feature>
<organism evidence="2 3">
    <name type="scientific">Candidatus Accumulibacter aalborgensis</name>
    <dbReference type="NCBI Taxonomy" id="1860102"/>
    <lineage>
        <taxon>Bacteria</taxon>
        <taxon>Pseudomonadati</taxon>
        <taxon>Pseudomonadota</taxon>
        <taxon>Betaproteobacteria</taxon>
        <taxon>Candidatus Accumulibacter</taxon>
    </lineage>
</organism>
<dbReference type="EMBL" id="FLQX01000035">
    <property type="protein sequence ID" value="SBT04169.1"/>
    <property type="molecule type" value="Genomic_DNA"/>
</dbReference>
<gene>
    <name evidence="2" type="ORF">ACCAA_130120</name>
</gene>
<evidence type="ECO:0000313" key="2">
    <source>
        <dbReference type="EMBL" id="SBT04169.1"/>
    </source>
</evidence>
<proteinExistence type="predicted"/>
<keyword evidence="3" id="KW-1185">Reference proteome</keyword>
<dbReference type="STRING" id="1860102.ACCAA_130120"/>
<sequence>MTLAARSRRDCDAPDARAGRMAKRSVTGFVDLVADDAADDCPADRANRAAAGEDGTSDSPHASANGCALVLRRHPGTSTQAEQHGCCNCIERESLYGFHGTTSSVSNVLRSVLGGLFVGRRVRIRGPHRHAADEARSLARMVELSERLDHRLSADAHKQYSLL</sequence>
<protein>
    <submittedName>
        <fullName evidence="2">Uncharacterized protein</fullName>
    </submittedName>
</protein>
<dbReference type="Proteomes" id="UP000199169">
    <property type="component" value="Unassembled WGS sequence"/>
</dbReference>
<evidence type="ECO:0000256" key="1">
    <source>
        <dbReference type="SAM" id="MobiDB-lite"/>
    </source>
</evidence>
<dbReference type="AlphaFoldDB" id="A0A1A8XG60"/>
<accession>A0A1A8XG60</accession>